<evidence type="ECO:0000313" key="2">
    <source>
        <dbReference type="Proteomes" id="UP000627573"/>
    </source>
</evidence>
<protein>
    <submittedName>
        <fullName evidence="1">Uncharacterized protein</fullName>
    </submittedName>
</protein>
<gene>
    <name evidence="1" type="ORF">I3517_14875</name>
</gene>
<dbReference type="RefSeq" id="WP_182262676.1">
    <property type="nucleotide sequence ID" value="NZ_JABBPH010000001.1"/>
</dbReference>
<keyword evidence="2" id="KW-1185">Reference proteome</keyword>
<organism evidence="1 2">
    <name type="scientific">Rhodococcus erythropolis</name>
    <name type="common">Arthrobacter picolinophilus</name>
    <dbReference type="NCBI Taxonomy" id="1833"/>
    <lineage>
        <taxon>Bacteria</taxon>
        <taxon>Bacillati</taxon>
        <taxon>Actinomycetota</taxon>
        <taxon>Actinomycetes</taxon>
        <taxon>Mycobacteriales</taxon>
        <taxon>Nocardiaceae</taxon>
        <taxon>Rhodococcus</taxon>
        <taxon>Rhodococcus erythropolis group</taxon>
    </lineage>
</organism>
<sequence length="157" mass="17359">MYLTDEDKRTIHGRTRTIRNRLSGELNEAVLEVVEESGNDDFLAIYKSLKRLRPSDVDRAMTARVVRFLLAKMVAAGDQGLDRIEFDCAQTVRDWGGTSAAIADAYSVVGPADTTDRGVSDAIVIYLDRLGPAKAKRKAKPGDPFAEILRRHGVQPE</sequence>
<dbReference type="AlphaFoldDB" id="A0A8I1D568"/>
<name>A0A8I1D568_RHOER</name>
<evidence type="ECO:0000313" key="1">
    <source>
        <dbReference type="EMBL" id="MBH5143895.1"/>
    </source>
</evidence>
<proteinExistence type="predicted"/>
<accession>A0A8I1D568</accession>
<comment type="caution">
    <text evidence="1">The sequence shown here is derived from an EMBL/GenBank/DDBJ whole genome shotgun (WGS) entry which is preliminary data.</text>
</comment>
<reference evidence="1 2" key="1">
    <citation type="submission" date="2020-12" db="EMBL/GenBank/DDBJ databases">
        <title>Draft genome sequence of furan degrading bacterial strain FUR100.</title>
        <authorList>
            <person name="Woiski C."/>
        </authorList>
    </citation>
    <scope>NUCLEOTIDE SEQUENCE [LARGE SCALE GENOMIC DNA]</scope>
    <source>
        <strain evidence="1 2">FUR100</strain>
    </source>
</reference>
<dbReference type="EMBL" id="JAECSB010000050">
    <property type="protein sequence ID" value="MBH5143895.1"/>
    <property type="molecule type" value="Genomic_DNA"/>
</dbReference>
<dbReference type="Proteomes" id="UP000627573">
    <property type="component" value="Unassembled WGS sequence"/>
</dbReference>